<evidence type="ECO:0000313" key="6">
    <source>
        <dbReference type="Proteomes" id="UP001172728"/>
    </source>
</evidence>
<proteinExistence type="inferred from homology"/>
<evidence type="ECO:0000313" key="5">
    <source>
        <dbReference type="EMBL" id="MDN4476270.1"/>
    </source>
</evidence>
<feature type="compositionally biased region" description="Basic and acidic residues" evidence="3">
    <location>
        <begin position="423"/>
        <end position="439"/>
    </location>
</feature>
<gene>
    <name evidence="5" type="ORF">QQX09_10425</name>
</gene>
<comment type="similarity">
    <text evidence="1">Belongs to the Rv1128c/1148c/1588c/1702c/1945/3466 family.</text>
</comment>
<dbReference type="EMBL" id="JAUHPW010000007">
    <property type="protein sequence ID" value="MDN4476270.1"/>
    <property type="molecule type" value="Genomic_DNA"/>
</dbReference>
<dbReference type="Proteomes" id="UP001172728">
    <property type="component" value="Unassembled WGS sequence"/>
</dbReference>
<accession>A0ABT8GAV1</accession>
<feature type="region of interest" description="Disordered" evidence="3">
    <location>
        <begin position="406"/>
        <end position="439"/>
    </location>
</feature>
<keyword evidence="6" id="KW-1185">Reference proteome</keyword>
<evidence type="ECO:0000259" key="4">
    <source>
        <dbReference type="SMART" id="SM00507"/>
    </source>
</evidence>
<evidence type="ECO:0000256" key="3">
    <source>
        <dbReference type="SAM" id="MobiDB-lite"/>
    </source>
</evidence>
<dbReference type="InterPro" id="IPR002711">
    <property type="entry name" value="HNH"/>
</dbReference>
<name>A0ABT8GAV1_9MICO</name>
<evidence type="ECO:0000256" key="1">
    <source>
        <dbReference type="ARBA" id="ARBA00023450"/>
    </source>
</evidence>
<dbReference type="Gene3D" id="1.10.30.50">
    <property type="match status" value="1"/>
</dbReference>
<evidence type="ECO:0000256" key="2">
    <source>
        <dbReference type="SAM" id="Coils"/>
    </source>
</evidence>
<dbReference type="InterPro" id="IPR003615">
    <property type="entry name" value="HNH_nuc"/>
</dbReference>
<feature type="coiled-coil region" evidence="2">
    <location>
        <begin position="151"/>
        <end position="178"/>
    </location>
</feature>
<dbReference type="Pfam" id="PF01844">
    <property type="entry name" value="HNH"/>
    <property type="match status" value="1"/>
</dbReference>
<comment type="caution">
    <text evidence="5">The sequence shown here is derived from an EMBL/GenBank/DDBJ whole genome shotgun (WGS) entry which is preliminary data.</text>
</comment>
<dbReference type="CDD" id="cd00085">
    <property type="entry name" value="HNHc"/>
    <property type="match status" value="1"/>
</dbReference>
<dbReference type="Pfam" id="PF02720">
    <property type="entry name" value="DUF222"/>
    <property type="match status" value="1"/>
</dbReference>
<protein>
    <submittedName>
        <fullName evidence="5">DUF222 domain-containing protein</fullName>
    </submittedName>
</protein>
<sequence>MTFSTARLTTAMAALRHFDGADVDALGEREFALFQECVASVYRHAGVVAADAAAAVQRRSARERGANGWARRHGHAHARRKVAEDLGIGEGEAQKLIDAGDAAKKERYPLIAAAHAEGRIGAGAVAVLTETLDALVDVAALPEGLEARLVVKAERLSLRELRRACEQLRARLDREALAAKERRHRQQRSLVVSRDGDGMTRLSARLDAASAAPIVAWLDAQVKDGFQRRNDDPALAKADRRSAPQMRVDALVTLAQHGLGCDAPGTGVRTEVIIRIDKTDLEDDLALGSCDSLPGPITVGTMRLMAVDARILPVVMGGDSVPLDWGRARRLYTADQRKALIERDGGCAWCLAPPTWCIVHHSRYWRDGGRTDLEDGVPLCTGCHVRLHTTDWELEMRDGRPWFIPPASIDPTRTPIQGGTARLHIDTDDEPHHDEPDAA</sequence>
<reference evidence="5" key="1">
    <citation type="submission" date="2023-06" db="EMBL/GenBank/DDBJ databases">
        <title>Sysu t00192.</title>
        <authorList>
            <person name="Gao L."/>
            <person name="Fang B.-Z."/>
            <person name="Li W.-J."/>
        </authorList>
    </citation>
    <scope>NUCLEOTIDE SEQUENCE</scope>
    <source>
        <strain evidence="5">SYSU T00192</strain>
    </source>
</reference>
<feature type="domain" description="HNH nuclease" evidence="4">
    <location>
        <begin position="335"/>
        <end position="385"/>
    </location>
</feature>
<dbReference type="RefSeq" id="WP_301134334.1">
    <property type="nucleotide sequence ID" value="NZ_JAUHPW010000007.1"/>
</dbReference>
<organism evidence="5 6">
    <name type="scientific">Demequina litoralis</name>
    <dbReference type="NCBI Taxonomy" id="3051660"/>
    <lineage>
        <taxon>Bacteria</taxon>
        <taxon>Bacillati</taxon>
        <taxon>Actinomycetota</taxon>
        <taxon>Actinomycetes</taxon>
        <taxon>Micrococcales</taxon>
        <taxon>Demequinaceae</taxon>
        <taxon>Demequina</taxon>
    </lineage>
</organism>
<dbReference type="SMART" id="SM00507">
    <property type="entry name" value="HNHc"/>
    <property type="match status" value="1"/>
</dbReference>
<keyword evidence="2" id="KW-0175">Coiled coil</keyword>
<dbReference type="InterPro" id="IPR003870">
    <property type="entry name" value="DUF222"/>
</dbReference>